<dbReference type="AlphaFoldDB" id="A0A859CWE8"/>
<protein>
    <submittedName>
        <fullName evidence="2">Putative transmembrane protein</fullName>
    </submittedName>
</protein>
<evidence type="ECO:0000256" key="1">
    <source>
        <dbReference type="SAM" id="Phobius"/>
    </source>
</evidence>
<dbReference type="Proteomes" id="UP000509371">
    <property type="component" value="Chromosome"/>
</dbReference>
<accession>A0A859CWE8</accession>
<gene>
    <name evidence="2" type="ORF">MP3633_1733</name>
</gene>
<dbReference type="EMBL" id="CP054301">
    <property type="protein sequence ID" value="QKK80462.1"/>
    <property type="molecule type" value="Genomic_DNA"/>
</dbReference>
<dbReference type="RefSeq" id="WP_176335219.1">
    <property type="nucleotide sequence ID" value="NZ_BAAAEF010000002.1"/>
</dbReference>
<dbReference type="KEGG" id="mpri:MP3633_1733"/>
<sequence length="125" mass="14000">MEYSIPPLGKLFISLLLFLCFLSLALSIMALLQGDLVAILSVAVNSAVIFGYFRRTTWFSTAIKFYSAMLILSGSMMWLSYFIGGELPEQSIDIIRRSVIALLGLFFISYVNTFVKHLNLGSNEK</sequence>
<name>A0A859CWE8_9GAMM</name>
<feature type="transmembrane region" description="Helical" evidence="1">
    <location>
        <begin position="36"/>
        <end position="53"/>
    </location>
</feature>
<feature type="transmembrane region" description="Helical" evidence="1">
    <location>
        <begin position="65"/>
        <end position="83"/>
    </location>
</feature>
<proteinExistence type="predicted"/>
<reference evidence="2 3" key="1">
    <citation type="submission" date="2020-06" db="EMBL/GenBank/DDBJ databases">
        <authorList>
            <person name="Voronona O.L."/>
            <person name="Aksenova E.I."/>
            <person name="Kunda M.S."/>
            <person name="Semenov A.N."/>
            <person name="Ryzhova N."/>
        </authorList>
    </citation>
    <scope>NUCLEOTIDE SEQUENCE [LARGE SCALE GENOMIC DNA]</scope>
    <source>
        <strain evidence="2 3">MPKMM3633</strain>
    </source>
</reference>
<keyword evidence="1" id="KW-0472">Membrane</keyword>
<evidence type="ECO:0000313" key="3">
    <source>
        <dbReference type="Proteomes" id="UP000509371"/>
    </source>
</evidence>
<feature type="transmembrane region" description="Helical" evidence="1">
    <location>
        <begin position="12"/>
        <end position="30"/>
    </location>
</feature>
<organism evidence="2 3">
    <name type="scientific">Marinomonas primoryensis</name>
    <dbReference type="NCBI Taxonomy" id="178399"/>
    <lineage>
        <taxon>Bacteria</taxon>
        <taxon>Pseudomonadati</taxon>
        <taxon>Pseudomonadota</taxon>
        <taxon>Gammaproteobacteria</taxon>
        <taxon>Oceanospirillales</taxon>
        <taxon>Oceanospirillaceae</taxon>
        <taxon>Marinomonas</taxon>
    </lineage>
</organism>
<keyword evidence="1 2" id="KW-0812">Transmembrane</keyword>
<keyword evidence="1" id="KW-1133">Transmembrane helix</keyword>
<evidence type="ECO:0000313" key="2">
    <source>
        <dbReference type="EMBL" id="QKK80462.1"/>
    </source>
</evidence>
<feature type="transmembrane region" description="Helical" evidence="1">
    <location>
        <begin position="95"/>
        <end position="115"/>
    </location>
</feature>